<sequence length="101" mass="11562">MDRRLAGRVWVATRPSVPRLHPASLLPVFPTITPNHPNQTAPTSRNKTEGENKLKNLFKKKAAYPPIQLCLTDDSTMVPPFPRVVLLRYWGRLNPEKWCSM</sequence>
<dbReference type="EMBL" id="CADCXW020000347">
    <property type="protein sequence ID" value="CAD1581462.1"/>
    <property type="molecule type" value="Genomic_DNA"/>
</dbReference>
<accession>A0A6V7LZ34</accession>
<evidence type="ECO:0000256" key="1">
    <source>
        <dbReference type="SAM" id="MobiDB-lite"/>
    </source>
</evidence>
<proteinExistence type="predicted"/>
<dbReference type="AlphaFoldDB" id="A0A6V7LZ34"/>
<feature type="compositionally biased region" description="Polar residues" evidence="1">
    <location>
        <begin position="32"/>
        <end position="45"/>
    </location>
</feature>
<gene>
    <name evidence="2" type="ORF">BBRV_LOCUS119440</name>
</gene>
<protein>
    <submittedName>
        <fullName evidence="2">Uncharacterized protein</fullName>
    </submittedName>
</protein>
<organism evidence="2">
    <name type="scientific">Bracon brevicornis</name>
    <dbReference type="NCBI Taxonomy" id="1563983"/>
    <lineage>
        <taxon>Eukaryota</taxon>
        <taxon>Metazoa</taxon>
        <taxon>Ecdysozoa</taxon>
        <taxon>Arthropoda</taxon>
        <taxon>Hexapoda</taxon>
        <taxon>Insecta</taxon>
        <taxon>Pterygota</taxon>
        <taxon>Neoptera</taxon>
        <taxon>Endopterygota</taxon>
        <taxon>Hymenoptera</taxon>
        <taxon>Apocrita</taxon>
        <taxon>Ichneumonoidea</taxon>
        <taxon>Braconidae</taxon>
        <taxon>Braconinae</taxon>
        <taxon>Bracon</taxon>
    </lineage>
</organism>
<feature type="region of interest" description="Disordered" evidence="1">
    <location>
        <begin position="28"/>
        <end position="51"/>
    </location>
</feature>
<reference evidence="2" key="1">
    <citation type="submission" date="2020-07" db="EMBL/GenBank/DDBJ databases">
        <authorList>
            <person name="Ferguson B K."/>
        </authorList>
    </citation>
    <scope>NUCLEOTIDE SEQUENCE</scope>
    <source>
        <strain evidence="2">L06</strain>
    </source>
</reference>
<evidence type="ECO:0000313" key="2">
    <source>
        <dbReference type="EMBL" id="CAD1581462.1"/>
    </source>
</evidence>
<name>A0A6V7LZ34_9HYME</name>